<dbReference type="EMBL" id="CP000158">
    <property type="protein sequence ID" value="ABI77234.1"/>
    <property type="molecule type" value="Genomic_DNA"/>
</dbReference>
<accession>Q0BYZ4</accession>
<gene>
    <name evidence="2" type="ordered locus">HNE_2610</name>
</gene>
<evidence type="ECO:0000313" key="3">
    <source>
        <dbReference type="Proteomes" id="UP000001959"/>
    </source>
</evidence>
<dbReference type="AlphaFoldDB" id="Q0BYZ4"/>
<evidence type="ECO:0000256" key="1">
    <source>
        <dbReference type="SAM" id="Phobius"/>
    </source>
</evidence>
<dbReference type="Proteomes" id="UP000001959">
    <property type="component" value="Chromosome"/>
</dbReference>
<keyword evidence="1" id="KW-0812">Transmembrane</keyword>
<proteinExistence type="predicted"/>
<reference evidence="2 3" key="1">
    <citation type="journal article" date="2006" name="J. Bacteriol.">
        <title>Comparative genomic evidence for a close relationship between the dimorphic prosthecate bacteria Hyphomonas neptunium and Caulobacter crescentus.</title>
        <authorList>
            <person name="Badger J.H."/>
            <person name="Hoover T.R."/>
            <person name="Brun Y.V."/>
            <person name="Weiner R.M."/>
            <person name="Laub M.T."/>
            <person name="Alexandre G."/>
            <person name="Mrazek J."/>
            <person name="Ren Q."/>
            <person name="Paulsen I.T."/>
            <person name="Nelson K.E."/>
            <person name="Khouri H.M."/>
            <person name="Radune D."/>
            <person name="Sosa J."/>
            <person name="Dodson R.J."/>
            <person name="Sullivan S.A."/>
            <person name="Rosovitz M.J."/>
            <person name="Madupu R."/>
            <person name="Brinkac L.M."/>
            <person name="Durkin A.S."/>
            <person name="Daugherty S.C."/>
            <person name="Kothari S.P."/>
            <person name="Giglio M.G."/>
            <person name="Zhou L."/>
            <person name="Haft D.H."/>
            <person name="Selengut J.D."/>
            <person name="Davidsen T.M."/>
            <person name="Yang Q."/>
            <person name="Zafar N."/>
            <person name="Ward N.L."/>
        </authorList>
    </citation>
    <scope>NUCLEOTIDE SEQUENCE [LARGE SCALE GENOMIC DNA]</scope>
    <source>
        <strain evidence="2 3">ATCC 15444</strain>
    </source>
</reference>
<keyword evidence="1" id="KW-1133">Transmembrane helix</keyword>
<organism evidence="2 3">
    <name type="scientific">Hyphomonas neptunium (strain ATCC 15444)</name>
    <dbReference type="NCBI Taxonomy" id="228405"/>
    <lineage>
        <taxon>Bacteria</taxon>
        <taxon>Pseudomonadati</taxon>
        <taxon>Pseudomonadota</taxon>
        <taxon>Alphaproteobacteria</taxon>
        <taxon>Hyphomonadales</taxon>
        <taxon>Hyphomonadaceae</taxon>
        <taxon>Hyphomonas</taxon>
    </lineage>
</organism>
<keyword evidence="1" id="KW-0472">Membrane</keyword>
<dbReference type="HOGENOM" id="CLU_2843944_0_0_5"/>
<name>Q0BYZ4_HYPNA</name>
<dbReference type="KEGG" id="hne:HNE_2610"/>
<feature type="transmembrane region" description="Helical" evidence="1">
    <location>
        <begin position="43"/>
        <end position="63"/>
    </location>
</feature>
<keyword evidence="3" id="KW-1185">Reference proteome</keyword>
<protein>
    <submittedName>
        <fullName evidence="2">Uncharacterized protein</fullName>
    </submittedName>
</protein>
<evidence type="ECO:0000313" key="2">
    <source>
        <dbReference type="EMBL" id="ABI77234.1"/>
    </source>
</evidence>
<sequence>MIWKFRTKTMHSSHSLVSARRQTVALSTTQSSKMYKHQPEAVTPLRVLAAALIAGGMILMKVASE</sequence>